<dbReference type="AlphaFoldDB" id="A0A7V2SIB3"/>
<gene>
    <name evidence="8" type="ORF">ENJ74_01385</name>
</gene>
<feature type="non-terminal residue" evidence="8">
    <location>
        <position position="102"/>
    </location>
</feature>
<comment type="caution">
    <text evidence="8">The sequence shown here is derived from an EMBL/GenBank/DDBJ whole genome shotgun (WGS) entry which is preliminary data.</text>
</comment>
<keyword evidence="6" id="KW-0694">RNA-binding</keyword>
<protein>
    <submittedName>
        <fullName evidence="8">tRNA (Guanine-N2)-dimethyltransferase</fullName>
    </submittedName>
</protein>
<dbReference type="InterPro" id="IPR029026">
    <property type="entry name" value="tRNA_m1G_MTases_N"/>
</dbReference>
<proteinExistence type="predicted"/>
<keyword evidence="4" id="KW-0949">S-adenosyl-L-methionine</keyword>
<dbReference type="InterPro" id="IPR033671">
    <property type="entry name" value="TrmH"/>
</dbReference>
<dbReference type="InterPro" id="IPR001537">
    <property type="entry name" value="SpoU_MeTrfase"/>
</dbReference>
<dbReference type="Gene3D" id="3.40.1280.10">
    <property type="match status" value="1"/>
</dbReference>
<keyword evidence="1" id="KW-0820">tRNA-binding</keyword>
<dbReference type="PANTHER" id="PTHR43453:SF1">
    <property type="entry name" value="TRNA_RRNA METHYLTRANSFERASE SPOU TYPE DOMAIN-CONTAINING PROTEIN"/>
    <property type="match status" value="1"/>
</dbReference>
<dbReference type="Proteomes" id="UP000885722">
    <property type="component" value="Unassembled WGS sequence"/>
</dbReference>
<evidence type="ECO:0000313" key="8">
    <source>
        <dbReference type="EMBL" id="HFC03501.1"/>
    </source>
</evidence>
<name>A0A7V2SIB3_9BACT</name>
<evidence type="ECO:0000256" key="3">
    <source>
        <dbReference type="ARBA" id="ARBA00022679"/>
    </source>
</evidence>
<accession>A0A7V2SIB3</accession>
<feature type="domain" description="tRNA/rRNA methyltransferase SpoU type" evidence="7">
    <location>
        <begin position="21"/>
        <end position="101"/>
    </location>
</feature>
<dbReference type="GO" id="GO:0008173">
    <property type="term" value="F:RNA methyltransferase activity"/>
    <property type="evidence" value="ECO:0007669"/>
    <property type="project" value="InterPro"/>
</dbReference>
<evidence type="ECO:0000256" key="6">
    <source>
        <dbReference type="ARBA" id="ARBA00022884"/>
    </source>
</evidence>
<dbReference type="EMBL" id="DRNO01000095">
    <property type="protein sequence ID" value="HFC03501.1"/>
    <property type="molecule type" value="Genomic_DNA"/>
</dbReference>
<keyword evidence="5" id="KW-0819">tRNA processing</keyword>
<evidence type="ECO:0000256" key="4">
    <source>
        <dbReference type="ARBA" id="ARBA00022691"/>
    </source>
</evidence>
<dbReference type="GO" id="GO:0002938">
    <property type="term" value="P:tRNA guanine ribose methylation"/>
    <property type="evidence" value="ECO:0007669"/>
    <property type="project" value="TreeGrafter"/>
</dbReference>
<evidence type="ECO:0000256" key="5">
    <source>
        <dbReference type="ARBA" id="ARBA00022694"/>
    </source>
</evidence>
<organism evidence="8">
    <name type="scientific">Nitratifractor salsuginis</name>
    <dbReference type="NCBI Taxonomy" id="269261"/>
    <lineage>
        <taxon>Bacteria</taxon>
        <taxon>Pseudomonadati</taxon>
        <taxon>Campylobacterota</taxon>
        <taxon>Epsilonproteobacteria</taxon>
        <taxon>Campylobacterales</taxon>
        <taxon>Sulfurovaceae</taxon>
        <taxon>Nitratifractor</taxon>
    </lineage>
</organism>
<evidence type="ECO:0000256" key="2">
    <source>
        <dbReference type="ARBA" id="ARBA00022603"/>
    </source>
</evidence>
<keyword evidence="3" id="KW-0808">Transferase</keyword>
<sequence>MITPQRRQRIEALLEQKQPDLQVLLDDVHDSRNISAVIRTCDAVGVLHFYYSRNSPDHVKTHRTVTQGAHRWLLKERIDYEKRAQFLRRKREEGMQILVTQL</sequence>
<dbReference type="Pfam" id="PF00588">
    <property type="entry name" value="SpoU_methylase"/>
    <property type="match status" value="1"/>
</dbReference>
<dbReference type="PANTHER" id="PTHR43453">
    <property type="entry name" value="RRNA METHYLASE-LIKE"/>
    <property type="match status" value="1"/>
</dbReference>
<dbReference type="SUPFAM" id="SSF75217">
    <property type="entry name" value="alpha/beta knot"/>
    <property type="match status" value="1"/>
</dbReference>
<keyword evidence="2" id="KW-0489">Methyltransferase</keyword>
<dbReference type="GO" id="GO:0000049">
    <property type="term" value="F:tRNA binding"/>
    <property type="evidence" value="ECO:0007669"/>
    <property type="project" value="UniProtKB-KW"/>
</dbReference>
<evidence type="ECO:0000256" key="1">
    <source>
        <dbReference type="ARBA" id="ARBA00022555"/>
    </source>
</evidence>
<reference evidence="8" key="1">
    <citation type="journal article" date="2020" name="mSystems">
        <title>Genome- and Community-Level Interaction Insights into Carbon Utilization and Element Cycling Functions of Hydrothermarchaeota in Hydrothermal Sediment.</title>
        <authorList>
            <person name="Zhou Z."/>
            <person name="Liu Y."/>
            <person name="Xu W."/>
            <person name="Pan J."/>
            <person name="Luo Z.H."/>
            <person name="Li M."/>
        </authorList>
    </citation>
    <scope>NUCLEOTIDE SEQUENCE [LARGE SCALE GENOMIC DNA]</scope>
    <source>
        <strain evidence="8">HyVt-513</strain>
    </source>
</reference>
<dbReference type="InterPro" id="IPR029028">
    <property type="entry name" value="Alpha/beta_knot_MTases"/>
</dbReference>
<evidence type="ECO:0000259" key="7">
    <source>
        <dbReference type="Pfam" id="PF00588"/>
    </source>
</evidence>